<reference evidence="1 2" key="1">
    <citation type="submission" date="2018-05" db="EMBL/GenBank/DDBJ databases">
        <title>Genomic Encyclopedia of Archaeal and Bacterial Type Strains, Phase II (KMG-II): from individual species to whole genera.</title>
        <authorList>
            <person name="Goeker M."/>
        </authorList>
    </citation>
    <scope>NUCLEOTIDE SEQUENCE [LARGE SCALE GENOMIC DNA]</scope>
    <source>
        <strain evidence="1 2">DSM 19975</strain>
    </source>
</reference>
<protein>
    <submittedName>
        <fullName evidence="1">Putative nucleic acid-binding protein</fullName>
    </submittedName>
</protein>
<name>A0A316HSD1_9SPHI</name>
<dbReference type="AlphaFoldDB" id="A0A316HSD1"/>
<dbReference type="InterPro" id="IPR021799">
    <property type="entry name" value="PIN-like_prokaryotic"/>
</dbReference>
<dbReference type="PANTHER" id="PTHR39550:SF1">
    <property type="entry name" value="SLL0658 PROTEIN"/>
    <property type="match status" value="1"/>
</dbReference>
<keyword evidence="2" id="KW-1185">Reference proteome</keyword>
<dbReference type="RefSeq" id="WP_245927913.1">
    <property type="nucleotide sequence ID" value="NZ_QGHA01000004.1"/>
</dbReference>
<sequence length="138" mass="15470">MLDKISALHILPEVYEHILTTPEVVAEFQKSLPDWIEVIPVKNIQLKADYSLKVDAGEASAIALAQEIPNALHIVDDFKGRKLADELNIKFTGTIGVLIAAKQKNKIPLLKPYFDKVKSTNFRIDPLLLQKILDELEA</sequence>
<accession>A0A316HSD1</accession>
<dbReference type="EMBL" id="QGHA01000004">
    <property type="protein sequence ID" value="PWK77852.1"/>
    <property type="molecule type" value="Genomic_DNA"/>
</dbReference>
<gene>
    <name evidence="1" type="ORF">LX99_02737</name>
</gene>
<dbReference type="PANTHER" id="PTHR39550">
    <property type="entry name" value="SLL0658 PROTEIN"/>
    <property type="match status" value="1"/>
</dbReference>
<dbReference type="Pfam" id="PF11848">
    <property type="entry name" value="DUF3368"/>
    <property type="match status" value="1"/>
</dbReference>
<comment type="caution">
    <text evidence="1">The sequence shown here is derived from an EMBL/GenBank/DDBJ whole genome shotgun (WGS) entry which is preliminary data.</text>
</comment>
<organism evidence="1 2">
    <name type="scientific">Mucilaginibacter oryzae</name>
    <dbReference type="NCBI Taxonomy" id="468058"/>
    <lineage>
        <taxon>Bacteria</taxon>
        <taxon>Pseudomonadati</taxon>
        <taxon>Bacteroidota</taxon>
        <taxon>Sphingobacteriia</taxon>
        <taxon>Sphingobacteriales</taxon>
        <taxon>Sphingobacteriaceae</taxon>
        <taxon>Mucilaginibacter</taxon>
    </lineage>
</organism>
<dbReference type="Proteomes" id="UP000245678">
    <property type="component" value="Unassembled WGS sequence"/>
</dbReference>
<proteinExistence type="predicted"/>
<evidence type="ECO:0000313" key="1">
    <source>
        <dbReference type="EMBL" id="PWK77852.1"/>
    </source>
</evidence>
<evidence type="ECO:0000313" key="2">
    <source>
        <dbReference type="Proteomes" id="UP000245678"/>
    </source>
</evidence>